<reference evidence="2 3" key="1">
    <citation type="submission" date="2024-04" db="EMBL/GenBank/DDBJ databases">
        <title>genome sequences of Mucor flavus KT1a and Helicostylum pulchrum KT1b strains isolation_sourced from the surface of a dry-aged beef.</title>
        <authorList>
            <person name="Toyotome T."/>
            <person name="Hosono M."/>
            <person name="Torimaru M."/>
            <person name="Fukuda K."/>
            <person name="Mikami N."/>
        </authorList>
    </citation>
    <scope>NUCLEOTIDE SEQUENCE [LARGE SCALE GENOMIC DNA]</scope>
    <source>
        <strain evidence="2 3">KT1b</strain>
    </source>
</reference>
<accession>A0ABP9XUF3</accession>
<feature type="transmembrane region" description="Helical" evidence="1">
    <location>
        <begin position="118"/>
        <end position="140"/>
    </location>
</feature>
<keyword evidence="1" id="KW-0472">Membrane</keyword>
<name>A0ABP9XUF3_9FUNG</name>
<proteinExistence type="predicted"/>
<evidence type="ECO:0000313" key="2">
    <source>
        <dbReference type="EMBL" id="GAA5797858.1"/>
    </source>
</evidence>
<dbReference type="EMBL" id="BAABUJ010000009">
    <property type="protein sequence ID" value="GAA5797858.1"/>
    <property type="molecule type" value="Genomic_DNA"/>
</dbReference>
<gene>
    <name evidence="2" type="ORF">HPULCUR_003254</name>
</gene>
<organism evidence="2 3">
    <name type="scientific">Helicostylum pulchrum</name>
    <dbReference type="NCBI Taxonomy" id="562976"/>
    <lineage>
        <taxon>Eukaryota</taxon>
        <taxon>Fungi</taxon>
        <taxon>Fungi incertae sedis</taxon>
        <taxon>Mucoromycota</taxon>
        <taxon>Mucoromycotina</taxon>
        <taxon>Mucoromycetes</taxon>
        <taxon>Mucorales</taxon>
        <taxon>Mucorineae</taxon>
        <taxon>Mucoraceae</taxon>
        <taxon>Helicostylum</taxon>
    </lineage>
</organism>
<protein>
    <submittedName>
        <fullName evidence="2">Uncharacterized protein</fullName>
    </submittedName>
</protein>
<keyword evidence="3" id="KW-1185">Reference proteome</keyword>
<dbReference type="Proteomes" id="UP001476247">
    <property type="component" value="Unassembled WGS sequence"/>
</dbReference>
<keyword evidence="1" id="KW-0812">Transmembrane</keyword>
<evidence type="ECO:0000313" key="3">
    <source>
        <dbReference type="Proteomes" id="UP001476247"/>
    </source>
</evidence>
<comment type="caution">
    <text evidence="2">The sequence shown here is derived from an EMBL/GenBank/DDBJ whole genome shotgun (WGS) entry which is preliminary data.</text>
</comment>
<sequence length="366" mass="41014">MSNNQLDSLKESHHPIHAFYAPPPTGFILSDDTDIKDSKPVIATTLSIKPIGTSVPKPKASVVSINSNRFVTTVSVISTVPSVTPVNRKPPPFINNVNDPSFNSKTPMNRENKDDLPWLAPLLGVLGTLGVVAICIIYLVGRNRKKKANATFSDETNDQYMARHFPQQQQHLQVIPNSYQSWASLSTINTSAENNQEKKNIIIHQQEHVPPPPAYTSIRQKRMTADTLVDENNISMLLKNQYAPQLAFSPSLVAGEFQQQQQLEERPPLPTISPSNTLIDNAGVLSGTSQPKVQVYHYSFDQRPKKIEIYEPQVNLHDGENPFIPYSYSNDEDKENTETKKKEDHHDVVNVNVKNNYNSNNNNDTV</sequence>
<evidence type="ECO:0000256" key="1">
    <source>
        <dbReference type="SAM" id="Phobius"/>
    </source>
</evidence>
<keyword evidence="1" id="KW-1133">Transmembrane helix</keyword>